<feature type="region of interest" description="Disordered" evidence="1">
    <location>
        <begin position="1"/>
        <end position="71"/>
    </location>
</feature>
<dbReference type="AlphaFoldDB" id="A0AAD4H7R9"/>
<evidence type="ECO:0000256" key="1">
    <source>
        <dbReference type="SAM" id="MobiDB-lite"/>
    </source>
</evidence>
<organism evidence="2 3">
    <name type="scientific">Linnemannia exigua</name>
    <dbReference type="NCBI Taxonomy" id="604196"/>
    <lineage>
        <taxon>Eukaryota</taxon>
        <taxon>Fungi</taxon>
        <taxon>Fungi incertae sedis</taxon>
        <taxon>Mucoromycota</taxon>
        <taxon>Mortierellomycotina</taxon>
        <taxon>Mortierellomycetes</taxon>
        <taxon>Mortierellales</taxon>
        <taxon>Mortierellaceae</taxon>
        <taxon>Linnemannia</taxon>
    </lineage>
</organism>
<evidence type="ECO:0000313" key="3">
    <source>
        <dbReference type="Proteomes" id="UP001194580"/>
    </source>
</evidence>
<accession>A0AAD4H7R9</accession>
<dbReference type="Proteomes" id="UP001194580">
    <property type="component" value="Unassembled WGS sequence"/>
</dbReference>
<comment type="caution">
    <text evidence="2">The sequence shown here is derived from an EMBL/GenBank/DDBJ whole genome shotgun (WGS) entry which is preliminary data.</text>
</comment>
<protein>
    <submittedName>
        <fullName evidence="2">Uncharacterized protein</fullName>
    </submittedName>
</protein>
<dbReference type="EMBL" id="JAAAIL010000242">
    <property type="protein sequence ID" value="KAG0277837.1"/>
    <property type="molecule type" value="Genomic_DNA"/>
</dbReference>
<sequence length="84" mass="9367">MDKAASMKTYVAEQRIAQDRQEERQVDEEADDQSRSPPQPSLRRRPGIVPFAESNSGVNSRPNGEFPGPVNAVDKALTIKKKNM</sequence>
<feature type="compositionally biased region" description="Polar residues" evidence="1">
    <location>
        <begin position="53"/>
        <end position="62"/>
    </location>
</feature>
<gene>
    <name evidence="2" type="ORF">BGZ95_005249</name>
</gene>
<name>A0AAD4H7R9_9FUNG</name>
<proteinExistence type="predicted"/>
<reference evidence="2" key="1">
    <citation type="journal article" date="2020" name="Fungal Divers.">
        <title>Resolving the Mortierellaceae phylogeny through synthesis of multi-gene phylogenetics and phylogenomics.</title>
        <authorList>
            <person name="Vandepol N."/>
            <person name="Liber J."/>
            <person name="Desiro A."/>
            <person name="Na H."/>
            <person name="Kennedy M."/>
            <person name="Barry K."/>
            <person name="Grigoriev I.V."/>
            <person name="Miller A.N."/>
            <person name="O'Donnell K."/>
            <person name="Stajich J.E."/>
            <person name="Bonito G."/>
        </authorList>
    </citation>
    <scope>NUCLEOTIDE SEQUENCE</scope>
    <source>
        <strain evidence="2">NRRL 28262</strain>
    </source>
</reference>
<keyword evidence="3" id="KW-1185">Reference proteome</keyword>
<evidence type="ECO:0000313" key="2">
    <source>
        <dbReference type="EMBL" id="KAG0277837.1"/>
    </source>
</evidence>